<sequence length="119" mass="12537">MLGLLTEPDALAAKALADQRVTGETLRTAATAALPEDGESGTAPDLPPFSAEAKKALELTYREALRLGHNYIGTEHVLLALLEHEDDDGVLTAAGVTKARVETFVNAALAELVARRSDS</sequence>
<evidence type="ECO:0000313" key="4">
    <source>
        <dbReference type="EMBL" id="GAA1218164.1"/>
    </source>
</evidence>
<dbReference type="PROSITE" id="PS51903">
    <property type="entry name" value="CLP_R"/>
    <property type="match status" value="1"/>
</dbReference>
<feature type="domain" description="Clp R" evidence="3">
    <location>
        <begin position="1"/>
        <end position="111"/>
    </location>
</feature>
<dbReference type="SUPFAM" id="SSF81923">
    <property type="entry name" value="Double Clp-N motif"/>
    <property type="match status" value="1"/>
</dbReference>
<evidence type="ECO:0000256" key="2">
    <source>
        <dbReference type="SAM" id="MobiDB-lite"/>
    </source>
</evidence>
<keyword evidence="5" id="KW-1185">Reference proteome</keyword>
<evidence type="ECO:0000313" key="5">
    <source>
        <dbReference type="Proteomes" id="UP001500467"/>
    </source>
</evidence>
<protein>
    <recommendedName>
        <fullName evidence="3">Clp R domain-containing protein</fullName>
    </recommendedName>
</protein>
<reference evidence="5" key="1">
    <citation type="journal article" date="2019" name="Int. J. Syst. Evol. Microbiol.">
        <title>The Global Catalogue of Microorganisms (GCM) 10K type strain sequencing project: providing services to taxonomists for standard genome sequencing and annotation.</title>
        <authorList>
            <consortium name="The Broad Institute Genomics Platform"/>
            <consortium name="The Broad Institute Genome Sequencing Center for Infectious Disease"/>
            <person name="Wu L."/>
            <person name="Ma J."/>
        </authorList>
    </citation>
    <scope>NUCLEOTIDE SEQUENCE [LARGE SCALE GENOMIC DNA]</scope>
    <source>
        <strain evidence="5">JCM 13022</strain>
    </source>
</reference>
<proteinExistence type="predicted"/>
<feature type="region of interest" description="Disordered" evidence="2">
    <location>
        <begin position="27"/>
        <end position="48"/>
    </location>
</feature>
<accession>A0ABP4G9F9</accession>
<evidence type="ECO:0000256" key="1">
    <source>
        <dbReference type="PROSITE-ProRule" id="PRU01251"/>
    </source>
</evidence>
<dbReference type="InterPro" id="IPR004176">
    <property type="entry name" value="Clp_R_N"/>
</dbReference>
<dbReference type="Proteomes" id="UP001500467">
    <property type="component" value="Unassembled WGS sequence"/>
</dbReference>
<dbReference type="EMBL" id="BAAALM010000016">
    <property type="protein sequence ID" value="GAA1218164.1"/>
    <property type="molecule type" value="Genomic_DNA"/>
</dbReference>
<dbReference type="Gene3D" id="1.10.1780.10">
    <property type="entry name" value="Clp, N-terminal domain"/>
    <property type="match status" value="1"/>
</dbReference>
<organism evidence="4 5">
    <name type="scientific">Prauserella alba</name>
    <dbReference type="NCBI Taxonomy" id="176898"/>
    <lineage>
        <taxon>Bacteria</taxon>
        <taxon>Bacillati</taxon>
        <taxon>Actinomycetota</taxon>
        <taxon>Actinomycetes</taxon>
        <taxon>Pseudonocardiales</taxon>
        <taxon>Pseudonocardiaceae</taxon>
        <taxon>Prauserella</taxon>
    </lineage>
</organism>
<name>A0ABP4G9F9_9PSEU</name>
<dbReference type="InterPro" id="IPR036628">
    <property type="entry name" value="Clp_N_dom_sf"/>
</dbReference>
<gene>
    <name evidence="4" type="ORF">GCM10009675_45850</name>
</gene>
<keyword evidence="1" id="KW-0677">Repeat</keyword>
<dbReference type="Pfam" id="PF02861">
    <property type="entry name" value="Clp_N"/>
    <property type="match status" value="1"/>
</dbReference>
<comment type="caution">
    <text evidence="4">The sequence shown here is derived from an EMBL/GenBank/DDBJ whole genome shotgun (WGS) entry which is preliminary data.</text>
</comment>
<evidence type="ECO:0000259" key="3">
    <source>
        <dbReference type="PROSITE" id="PS51903"/>
    </source>
</evidence>